<dbReference type="Proteomes" id="UP000224634">
    <property type="component" value="Unassembled WGS sequence"/>
</dbReference>
<dbReference type="GO" id="GO:0006044">
    <property type="term" value="P:N-acetylglucosamine metabolic process"/>
    <property type="evidence" value="ECO:0007669"/>
    <property type="project" value="TreeGrafter"/>
</dbReference>
<accession>A0A2B7Y289</accession>
<evidence type="ECO:0008006" key="3">
    <source>
        <dbReference type="Google" id="ProtNLM"/>
    </source>
</evidence>
<organism evidence="1 2">
    <name type="scientific">Polytolypa hystricis (strain UAMH7299)</name>
    <dbReference type="NCBI Taxonomy" id="1447883"/>
    <lineage>
        <taxon>Eukaryota</taxon>
        <taxon>Fungi</taxon>
        <taxon>Dikarya</taxon>
        <taxon>Ascomycota</taxon>
        <taxon>Pezizomycotina</taxon>
        <taxon>Eurotiomycetes</taxon>
        <taxon>Eurotiomycetidae</taxon>
        <taxon>Onygenales</taxon>
        <taxon>Onygenales incertae sedis</taxon>
        <taxon>Polytolypa</taxon>
    </lineage>
</organism>
<dbReference type="EMBL" id="PDNA01000084">
    <property type="protein sequence ID" value="PGH15249.1"/>
    <property type="molecule type" value="Genomic_DNA"/>
</dbReference>
<reference evidence="1 2" key="1">
    <citation type="submission" date="2017-10" db="EMBL/GenBank/DDBJ databases">
        <title>Comparative genomics in systemic dimorphic fungi from Ajellomycetaceae.</title>
        <authorList>
            <person name="Munoz J.F."/>
            <person name="Mcewen J.G."/>
            <person name="Clay O.K."/>
            <person name="Cuomo C.A."/>
        </authorList>
    </citation>
    <scope>NUCLEOTIDE SEQUENCE [LARGE SCALE GENOMIC DNA]</scope>
    <source>
        <strain evidence="1 2">UAMH7299</strain>
    </source>
</reference>
<protein>
    <recommendedName>
        <fullName evidence="3">Glycosyl transferase family 17 protein</fullName>
    </recommendedName>
</protein>
<evidence type="ECO:0000313" key="2">
    <source>
        <dbReference type="Proteomes" id="UP000224634"/>
    </source>
</evidence>
<sequence length="371" mass="44345">MRFGRRMRLRALVVLLLTTVLLYCWINLVPKPQRLDNRTYEILSKHANTNNGNSKALPDQAARELCDIYGWNVYRRPDNSPRKVYDLFLINTELDWFEIRINELDQHVDYFVVAEAKTTFTGRPKPLALNATWDRFEKFHHKIIYHQVEGRGENEKTPWDHERFQRSSLLNQVFPKLEGKQKPQLGDVILVSDIDEITRPETMALLRTCDYPRRVNLRSRFYYYSFQWLHRGPDWNHPQATYYEGKHTIEPEDLRMGVGGQLLHNWFGAKADIWNAAWHCSSCFSTIQEMQFKIQAFSHTIWDRPEFKDPPQVVRRVRNGLDLFDRPREKYDRVENNQDVPSFLKKNYEKFSYMLNRDPENANFRDYVPPQ</sequence>
<dbReference type="AlphaFoldDB" id="A0A2B7Y289"/>
<gene>
    <name evidence="1" type="ORF">AJ80_05602</name>
</gene>
<dbReference type="GO" id="GO:0003830">
    <property type="term" value="F:beta-1,4-mannosylglycoprotein 4-beta-N-acetylglucosaminyltransferase activity"/>
    <property type="evidence" value="ECO:0007669"/>
    <property type="project" value="InterPro"/>
</dbReference>
<dbReference type="OrthoDB" id="6474464at2759"/>
<comment type="caution">
    <text evidence="1">The sequence shown here is derived from an EMBL/GenBank/DDBJ whole genome shotgun (WGS) entry which is preliminary data.</text>
</comment>
<keyword evidence="2" id="KW-1185">Reference proteome</keyword>
<proteinExistence type="predicted"/>
<evidence type="ECO:0000313" key="1">
    <source>
        <dbReference type="EMBL" id="PGH15249.1"/>
    </source>
</evidence>
<dbReference type="STRING" id="1447883.A0A2B7Y289"/>
<dbReference type="GO" id="GO:0016020">
    <property type="term" value="C:membrane"/>
    <property type="evidence" value="ECO:0007669"/>
    <property type="project" value="InterPro"/>
</dbReference>
<dbReference type="PANTHER" id="PTHR12224">
    <property type="entry name" value="BETA-1,4-MANNOSYL-GLYCOPROTEIN BETA-1,4-N-ACETYLGLUCOSAMINYL-TRANSFERASE"/>
    <property type="match status" value="1"/>
</dbReference>
<dbReference type="PANTHER" id="PTHR12224:SF0">
    <property type="entry name" value="BETA-1,4-MANNOSYL-GLYCOPROTEIN 4-BETA-N-ACETYLGLUCOSAMINYLTRANSFERASE"/>
    <property type="match status" value="1"/>
</dbReference>
<dbReference type="InterPro" id="IPR006813">
    <property type="entry name" value="Glyco_trans_17"/>
</dbReference>
<dbReference type="Pfam" id="PF04724">
    <property type="entry name" value="Glyco_transf_17"/>
    <property type="match status" value="1"/>
</dbReference>
<name>A0A2B7Y289_POLH7</name>